<keyword evidence="3" id="KW-0975">Bacterial flagellum</keyword>
<dbReference type="Pfam" id="PF00669">
    <property type="entry name" value="Flagellin_N"/>
    <property type="match status" value="1"/>
</dbReference>
<dbReference type="InterPro" id="IPR001029">
    <property type="entry name" value="Flagellin_N"/>
</dbReference>
<sequence>MSDAVQLSSSMRTNLLLLQQTNTSTSKLENQLATGNKVNSALDGPTAFFAAQSLNQRASDLSTLKDGMSQAVSTIKAGSQGITSIQSLVTQAQGLLTTAYANLGTDAGSISTRKSLADQFNGIKDQIDKLAGDSGYSGKNLVAGNGQSFAATSTTIETANSITSVSNARVTNITGADTYSVKISGTGAVSGAAGDIANAETARGVFGLKVSGKLSSTSGNFSDISIQTRGSVGQQRSVVVTEGDESRTINFFDNTQSATNTLKQPGVSGTGQISQVSITGNIEQGDTFTATINGTSFTYTASAGDVAAADSATRQKNIATNLSNVISTAASVAGSAVSGFTLTAGTGSNTNTFTIATTATSGTAASFSLGTSASNALTKDISLSFSSGTVVSFTVDRASLEALGTTGNGTSTIEKNVDVSVTATDLNGVSVTRSGTNERGDSKLSDGENAFSFSTGTVRLNVDARNVRQAASANSAANISTAQTTAAGTSNDLSVQFNENNSSGITVAATNVTTSGQGLAVDYAQNNFLDRADIDKAQAQLTNATNVLRSASQTLATNLNIIQTRSDFTNAFNNVLQDGADNLTQVDQNEAGAQLLALQTKQSLGVTTLSLANQAQQSILKLF</sequence>
<comment type="subcellular location">
    <subcellularLocation>
        <location evidence="1">Bacterial flagellum</location>
    </subcellularLocation>
</comment>
<dbReference type="AlphaFoldDB" id="A0A248JUY6"/>
<keyword evidence="5" id="KW-0282">Flagellum</keyword>
<evidence type="ECO:0000256" key="1">
    <source>
        <dbReference type="ARBA" id="ARBA00004365"/>
    </source>
</evidence>
<accession>A0A248JUY6</accession>
<dbReference type="EMBL" id="CP022111">
    <property type="protein sequence ID" value="ASG22034.1"/>
    <property type="molecule type" value="Genomic_DNA"/>
</dbReference>
<dbReference type="KEGG" id="nao:Y958_13655"/>
<organism evidence="5 6">
    <name type="scientific">Nitrospirillum viridazoti CBAmc</name>
    <dbReference type="NCBI Taxonomy" id="1441467"/>
    <lineage>
        <taxon>Bacteria</taxon>
        <taxon>Pseudomonadati</taxon>
        <taxon>Pseudomonadota</taxon>
        <taxon>Alphaproteobacteria</taxon>
        <taxon>Rhodospirillales</taxon>
        <taxon>Azospirillaceae</taxon>
        <taxon>Nitrospirillum</taxon>
        <taxon>Nitrospirillum viridazoti</taxon>
    </lineage>
</organism>
<dbReference type="RefSeq" id="WP_088872671.1">
    <property type="nucleotide sequence ID" value="NZ_CP022111.1"/>
</dbReference>
<evidence type="ECO:0000313" key="5">
    <source>
        <dbReference type="EMBL" id="ASG22034.1"/>
    </source>
</evidence>
<proteinExistence type="inferred from homology"/>
<evidence type="ECO:0000259" key="4">
    <source>
        <dbReference type="Pfam" id="PF00669"/>
    </source>
</evidence>
<gene>
    <name evidence="5" type="ORF">Y958_13655</name>
</gene>
<reference evidence="5 6" key="1">
    <citation type="submission" date="2017-06" db="EMBL/GenBank/DDBJ databases">
        <title>Complete genome sequence of Nitrospirillum amazonense strain CBAmC, an endophytic nitrogen-fixing and plant growth-promoting bacterium, isolated from sugarcane.</title>
        <authorList>
            <person name="Schwab S."/>
            <person name="dos Santos Teixeira K.R."/>
            <person name="Simoes Araujo J.L."/>
            <person name="Soares Vidal M."/>
            <person name="Borges de Freitas H.R."/>
            <person name="Rivello Crivelaro A.L."/>
            <person name="Bueno de Camargo Nunes A."/>
            <person name="dos Santos C.M."/>
            <person name="Palmeira da Silva Rosa D."/>
            <person name="da Silva Padilha D."/>
            <person name="da Silva E."/>
            <person name="Araujo Terra L."/>
            <person name="Soares Mendes V."/>
            <person name="Farinelli L."/>
            <person name="Magalhaes Cruz L."/>
            <person name="Baldani J.I."/>
        </authorList>
    </citation>
    <scope>NUCLEOTIDE SEQUENCE [LARGE SCALE GENOMIC DNA]</scope>
    <source>
        <strain evidence="5 6">CBAmC</strain>
    </source>
</reference>
<name>A0A248JUY6_9PROT</name>
<evidence type="ECO:0000313" key="6">
    <source>
        <dbReference type="Proteomes" id="UP000197153"/>
    </source>
</evidence>
<evidence type="ECO:0000256" key="3">
    <source>
        <dbReference type="ARBA" id="ARBA00023143"/>
    </source>
</evidence>
<keyword evidence="5" id="KW-0969">Cilium</keyword>
<protein>
    <submittedName>
        <fullName evidence="5">Flagellin</fullName>
    </submittedName>
</protein>
<keyword evidence="5" id="KW-0966">Cell projection</keyword>
<dbReference type="Gene3D" id="1.20.1330.10">
    <property type="entry name" value="f41 fragment of flagellin, N-terminal domain"/>
    <property type="match status" value="2"/>
</dbReference>
<dbReference type="GO" id="GO:0009288">
    <property type="term" value="C:bacterial-type flagellum"/>
    <property type="evidence" value="ECO:0007669"/>
    <property type="project" value="UniProtKB-SubCell"/>
</dbReference>
<keyword evidence="6" id="KW-1185">Reference proteome</keyword>
<feature type="domain" description="Flagellin N-terminal" evidence="4">
    <location>
        <begin position="15"/>
        <end position="145"/>
    </location>
</feature>
<dbReference type="SUPFAM" id="SSF64518">
    <property type="entry name" value="Phase 1 flagellin"/>
    <property type="match status" value="1"/>
</dbReference>
<evidence type="ECO:0000256" key="2">
    <source>
        <dbReference type="ARBA" id="ARBA00005709"/>
    </source>
</evidence>
<dbReference type="GO" id="GO:0005198">
    <property type="term" value="F:structural molecule activity"/>
    <property type="evidence" value="ECO:0007669"/>
    <property type="project" value="InterPro"/>
</dbReference>
<comment type="similarity">
    <text evidence="2">Belongs to the bacterial flagellin family.</text>
</comment>
<dbReference type="Proteomes" id="UP000197153">
    <property type="component" value="Chromosome 2"/>
</dbReference>